<dbReference type="EMBL" id="OQ790078">
    <property type="protein sequence ID" value="WJE88363.1"/>
    <property type="molecule type" value="Genomic_DNA"/>
</dbReference>
<sequence length="39" mass="4866">MPTKWRFRFIPRFTIRRSHNGKMEAMRPRSHRPRTCIPI</sequence>
<evidence type="ECO:0000313" key="1">
    <source>
        <dbReference type="EMBL" id="WJE88363.1"/>
    </source>
</evidence>
<organism evidence="1">
    <name type="scientific">Klebsiella phage Kpn74</name>
    <dbReference type="NCBI Taxonomy" id="3044026"/>
    <lineage>
        <taxon>Viruses</taxon>
        <taxon>Duplodnaviria</taxon>
        <taxon>Heunggongvirae</taxon>
        <taxon>Uroviricota</taxon>
        <taxon>Caudoviricetes</taxon>
    </lineage>
</organism>
<accession>A0AAT9V5C6</accession>
<reference evidence="1" key="1">
    <citation type="journal article" date="2024" name="Can. J. Microbiol.">
        <title>Biological and genomic characteristics of three novel bacteriophages and a phage-plasmid of Klebsiella pneumoniae.</title>
        <authorList>
            <person name="Uskudar-Guclu A."/>
            <person name="Unlu S."/>
            <person name="Salih-Dogan H."/>
            <person name="Yalcin S."/>
            <person name="Basustaoglu A."/>
        </authorList>
    </citation>
    <scope>NUCLEOTIDE SEQUENCE</scope>
</reference>
<name>A0AAT9V5C6_9CAUD</name>
<protein>
    <submittedName>
        <fullName evidence="1">Uncharacterized protein</fullName>
    </submittedName>
</protein>
<proteinExistence type="predicted"/>